<dbReference type="InterPro" id="IPR002711">
    <property type="entry name" value="HNH"/>
</dbReference>
<sequence length="240" mass="27484">MSSRYIPQPLKRDVRKEAHFGCVLCGSPIIEFHHIQPFHQVKEHTKENLVPLCPEHHHRADCSEIPVSKIESAKNNPFNKNKEFISKDFFLSSYTDLRMRVGSNVYIRTPKILVIDDFPLITVTADEEDNALLNAEFYNSSNVLLAEIIDNEWRAFKNPEFWDISYSPGHLKINRNKGDIFLELKLNNGDVDLRGEMYFNGYKINLLPDKTVLGDSSVLSNCTFQDCGAGLHISTGFFSF</sequence>
<evidence type="ECO:0000313" key="3">
    <source>
        <dbReference type="Proteomes" id="UP000199777"/>
    </source>
</evidence>
<protein>
    <submittedName>
        <fullName evidence="2">HNH endonuclease</fullName>
    </submittedName>
</protein>
<dbReference type="SMART" id="SM00507">
    <property type="entry name" value="HNHc"/>
    <property type="match status" value="1"/>
</dbReference>
<evidence type="ECO:0000259" key="1">
    <source>
        <dbReference type="SMART" id="SM00507"/>
    </source>
</evidence>
<organism evidence="2 3">
    <name type="scientific">Salimicrobium salexigens</name>
    <dbReference type="NCBI Taxonomy" id="908941"/>
    <lineage>
        <taxon>Bacteria</taxon>
        <taxon>Bacillati</taxon>
        <taxon>Bacillota</taxon>
        <taxon>Bacilli</taxon>
        <taxon>Bacillales</taxon>
        <taxon>Bacillaceae</taxon>
        <taxon>Salimicrobium</taxon>
    </lineage>
</organism>
<keyword evidence="2" id="KW-0255">Endonuclease</keyword>
<dbReference type="RefSeq" id="WP_076572912.1">
    <property type="nucleotide sequence ID" value="NZ_FTOK01000023.1"/>
</dbReference>
<dbReference type="GO" id="GO:0004519">
    <property type="term" value="F:endonuclease activity"/>
    <property type="evidence" value="ECO:0007669"/>
    <property type="project" value="UniProtKB-KW"/>
</dbReference>
<keyword evidence="2" id="KW-0540">Nuclease</keyword>
<reference evidence="2 3" key="1">
    <citation type="submission" date="2017-01" db="EMBL/GenBank/DDBJ databases">
        <authorList>
            <person name="Varghese N."/>
            <person name="Submissions S."/>
        </authorList>
    </citation>
    <scope>NUCLEOTIDE SEQUENCE [LARGE SCALE GENOMIC DNA]</scope>
    <source>
        <strain evidence="2 3">DSM 22782</strain>
    </source>
</reference>
<gene>
    <name evidence="2" type="ORF">SAMN05421758_1234</name>
</gene>
<dbReference type="Proteomes" id="UP000199777">
    <property type="component" value="Unassembled WGS sequence"/>
</dbReference>
<keyword evidence="3" id="KW-1185">Reference proteome</keyword>
<keyword evidence="2" id="KW-0378">Hydrolase</keyword>
<dbReference type="Gene3D" id="1.10.30.50">
    <property type="match status" value="1"/>
</dbReference>
<name>A0ABY1L0A5_9BACI</name>
<feature type="domain" description="HNH nuclease" evidence="1">
    <location>
        <begin position="9"/>
        <end position="58"/>
    </location>
</feature>
<dbReference type="EMBL" id="FTOK01000023">
    <property type="protein sequence ID" value="SIT00720.1"/>
    <property type="molecule type" value="Genomic_DNA"/>
</dbReference>
<proteinExistence type="predicted"/>
<dbReference type="Pfam" id="PF01844">
    <property type="entry name" value="HNH"/>
    <property type="match status" value="1"/>
</dbReference>
<comment type="caution">
    <text evidence="2">The sequence shown here is derived from an EMBL/GenBank/DDBJ whole genome shotgun (WGS) entry which is preliminary data.</text>
</comment>
<dbReference type="CDD" id="cd00085">
    <property type="entry name" value="HNHc"/>
    <property type="match status" value="1"/>
</dbReference>
<dbReference type="InterPro" id="IPR003615">
    <property type="entry name" value="HNH_nuc"/>
</dbReference>
<accession>A0ABY1L0A5</accession>
<evidence type="ECO:0000313" key="2">
    <source>
        <dbReference type="EMBL" id="SIT00720.1"/>
    </source>
</evidence>